<name>A0ACC1UAU8_9AGAR</name>
<accession>A0ACC1UAU8</accession>
<proteinExistence type="predicted"/>
<dbReference type="Proteomes" id="UP001163835">
    <property type="component" value="Unassembled WGS sequence"/>
</dbReference>
<gene>
    <name evidence="1" type="ORF">F5876DRAFT_62724</name>
</gene>
<sequence length="273" mass="30348">MIVNFLLQKTPTDSDYAKVKVLKDIDEYVDSGKVQGRCRNLAFIMDGNSTGDISSVSLEKVNLSAAQKKQVKGQIGKLVCPKVVEVAEKHQILCMGFEATDSLVALSDPSAHLTSRSILSSSSDSTSSPMAESDLLGWDKVKKITNDAPKDEVYTVLFPLPHLDYHLLCNPFLQLYERQRRVLSSFIGNPIKSFWSLTYIRGIVIHDRSKDIENPQRGIVIEWKAPTSRRTVKQQWKNISTRKMSVECSSTFISSGPGPRHNDHLTLAGGILG</sequence>
<reference evidence="1" key="1">
    <citation type="submission" date="2022-09" db="EMBL/GenBank/DDBJ databases">
        <title>A Global Phylogenomic Analysis of the Shiitake Genus Lentinula.</title>
        <authorList>
            <consortium name="DOE Joint Genome Institute"/>
            <person name="Sierra-Patev S."/>
            <person name="Min B."/>
            <person name="Naranjo-Ortiz M."/>
            <person name="Looney B."/>
            <person name="Konkel Z."/>
            <person name="Slot J.C."/>
            <person name="Sakamoto Y."/>
            <person name="Steenwyk J.L."/>
            <person name="Rokas A."/>
            <person name="Carro J."/>
            <person name="Camarero S."/>
            <person name="Ferreira P."/>
            <person name="Molpeceres G."/>
            <person name="Ruiz-Duenas F.J."/>
            <person name="Serrano A."/>
            <person name="Henrissat B."/>
            <person name="Drula E."/>
            <person name="Hughes K.W."/>
            <person name="Mata J.L."/>
            <person name="Ishikawa N.K."/>
            <person name="Vargas-Isla R."/>
            <person name="Ushijima S."/>
            <person name="Smith C.A."/>
            <person name="Ahrendt S."/>
            <person name="Andreopoulos W."/>
            <person name="He G."/>
            <person name="Labutti K."/>
            <person name="Lipzen A."/>
            <person name="Ng V."/>
            <person name="Riley R."/>
            <person name="Sandor L."/>
            <person name="Barry K."/>
            <person name="Martinez A.T."/>
            <person name="Xiao Y."/>
            <person name="Gibbons J.G."/>
            <person name="Terashima K."/>
            <person name="Grigoriev I.V."/>
            <person name="Hibbett D.S."/>
        </authorList>
    </citation>
    <scope>NUCLEOTIDE SEQUENCE</scope>
    <source>
        <strain evidence="1">TMI1499</strain>
    </source>
</reference>
<protein>
    <submittedName>
        <fullName evidence="1">Uncharacterized protein</fullName>
    </submittedName>
</protein>
<organism evidence="1 2">
    <name type="scientific">Lentinula aff. lateritia</name>
    <dbReference type="NCBI Taxonomy" id="2804960"/>
    <lineage>
        <taxon>Eukaryota</taxon>
        <taxon>Fungi</taxon>
        <taxon>Dikarya</taxon>
        <taxon>Basidiomycota</taxon>
        <taxon>Agaricomycotina</taxon>
        <taxon>Agaricomycetes</taxon>
        <taxon>Agaricomycetidae</taxon>
        <taxon>Agaricales</taxon>
        <taxon>Marasmiineae</taxon>
        <taxon>Omphalotaceae</taxon>
        <taxon>Lentinula</taxon>
    </lineage>
</organism>
<comment type="caution">
    <text evidence="1">The sequence shown here is derived from an EMBL/GenBank/DDBJ whole genome shotgun (WGS) entry which is preliminary data.</text>
</comment>
<keyword evidence="2" id="KW-1185">Reference proteome</keyword>
<dbReference type="EMBL" id="MU794980">
    <property type="protein sequence ID" value="KAJ3813931.1"/>
    <property type="molecule type" value="Genomic_DNA"/>
</dbReference>
<evidence type="ECO:0000313" key="1">
    <source>
        <dbReference type="EMBL" id="KAJ3813931.1"/>
    </source>
</evidence>
<evidence type="ECO:0000313" key="2">
    <source>
        <dbReference type="Proteomes" id="UP001163835"/>
    </source>
</evidence>